<proteinExistence type="predicted"/>
<dbReference type="AlphaFoldDB" id="A0A916X5S2"/>
<keyword evidence="2" id="KW-1185">Reference proteome</keyword>
<gene>
    <name evidence="1" type="ORF">GCM10011494_21730</name>
</gene>
<evidence type="ECO:0000313" key="1">
    <source>
        <dbReference type="EMBL" id="GGC02881.1"/>
    </source>
</evidence>
<dbReference type="RefSeq" id="WP_188771404.1">
    <property type="nucleotide sequence ID" value="NZ_BMHK01000013.1"/>
</dbReference>
<comment type="caution">
    <text evidence="1">The sequence shown here is derived from an EMBL/GenBank/DDBJ whole genome shotgun (WGS) entry which is preliminary data.</text>
</comment>
<accession>A0A916X5S2</accession>
<organism evidence="1 2">
    <name type="scientific">Novosphingobium endophyticum</name>
    <dbReference type="NCBI Taxonomy" id="1955250"/>
    <lineage>
        <taxon>Bacteria</taxon>
        <taxon>Pseudomonadati</taxon>
        <taxon>Pseudomonadota</taxon>
        <taxon>Alphaproteobacteria</taxon>
        <taxon>Sphingomonadales</taxon>
        <taxon>Sphingomonadaceae</taxon>
        <taxon>Novosphingobium</taxon>
    </lineage>
</organism>
<reference evidence="1" key="2">
    <citation type="submission" date="2020-09" db="EMBL/GenBank/DDBJ databases">
        <authorList>
            <person name="Sun Q."/>
            <person name="Zhou Y."/>
        </authorList>
    </citation>
    <scope>NUCLEOTIDE SEQUENCE</scope>
    <source>
        <strain evidence="1">CGMCC 1.15095</strain>
    </source>
</reference>
<reference evidence="1" key="1">
    <citation type="journal article" date="2014" name="Int. J. Syst. Evol. Microbiol.">
        <title>Complete genome sequence of Corynebacterium casei LMG S-19264T (=DSM 44701T), isolated from a smear-ripened cheese.</title>
        <authorList>
            <consortium name="US DOE Joint Genome Institute (JGI-PGF)"/>
            <person name="Walter F."/>
            <person name="Albersmeier A."/>
            <person name="Kalinowski J."/>
            <person name="Ruckert C."/>
        </authorList>
    </citation>
    <scope>NUCLEOTIDE SEQUENCE</scope>
    <source>
        <strain evidence="1">CGMCC 1.15095</strain>
    </source>
</reference>
<dbReference type="Proteomes" id="UP000608154">
    <property type="component" value="Unassembled WGS sequence"/>
</dbReference>
<evidence type="ECO:0000313" key="2">
    <source>
        <dbReference type="Proteomes" id="UP000608154"/>
    </source>
</evidence>
<dbReference type="EMBL" id="BMHK01000013">
    <property type="protein sequence ID" value="GGC02881.1"/>
    <property type="molecule type" value="Genomic_DNA"/>
</dbReference>
<name>A0A916X5S2_9SPHN</name>
<protein>
    <recommendedName>
        <fullName evidence="3">DUF1214 domain-containing protein</fullName>
    </recommendedName>
</protein>
<sequence>MTHDAEGYFLSSTNPVANVDQRDLEKLAIRMFERDDVKAARLRADIMWRRVADRLMPADQMALLDDHVSDYCFRCTMVAANTDANHPRVLRVYTQGAEWFGHKVPGSKWGGDNPDNAYRIIPVVAGGSYEVIGQRQVEPSTYVTFQLVGNSTTSATLASLEQMDMEIAADGSYRLTLDDTPADGRRNHMTIPEGTLYLFIRDSMGDWETQAPDALRVRRLNPATRVPLSEDELAKTAIHNILSDVFYALYAQRLFFNGPQMLTPPEGAGSVGGLLTQQGSLGHFTLAEDEAIVITANAAGATYRDIVLHDLWLRSLPNRDNQISLTNAQMMPDADGRYTYVIAIADPGVHNWLDTCGLHDVLVLHRWQGFPDPDAPPPAIESRRVKLAELDAALQQGVARVTVEERATQIARRQAAYDRRFAVDDDIWGSGQG</sequence>
<evidence type="ECO:0008006" key="3">
    <source>
        <dbReference type="Google" id="ProtNLM"/>
    </source>
</evidence>